<keyword evidence="2" id="KW-1185">Reference proteome</keyword>
<comment type="caution">
    <text evidence="1">The sequence shown here is derived from an EMBL/GenBank/DDBJ whole genome shotgun (WGS) entry which is preliminary data.</text>
</comment>
<protein>
    <submittedName>
        <fullName evidence="1">1011_t:CDS:1</fullName>
    </submittedName>
</protein>
<evidence type="ECO:0000313" key="1">
    <source>
        <dbReference type="EMBL" id="CAG8474383.1"/>
    </source>
</evidence>
<dbReference type="EMBL" id="CAJVPZ010000716">
    <property type="protein sequence ID" value="CAG8474383.1"/>
    <property type="molecule type" value="Genomic_DNA"/>
</dbReference>
<sequence>MAQKMRLVDIFDGESSSSLEYLIVELVDNEGDGQRDNFNDIKNLGK</sequence>
<dbReference type="Proteomes" id="UP000789396">
    <property type="component" value="Unassembled WGS sequence"/>
</dbReference>
<evidence type="ECO:0000313" key="2">
    <source>
        <dbReference type="Proteomes" id="UP000789396"/>
    </source>
</evidence>
<accession>A0A9N8Z3S0</accession>
<reference evidence="1" key="1">
    <citation type="submission" date="2021-06" db="EMBL/GenBank/DDBJ databases">
        <authorList>
            <person name="Kallberg Y."/>
            <person name="Tangrot J."/>
            <person name="Rosling A."/>
        </authorList>
    </citation>
    <scope>NUCLEOTIDE SEQUENCE</scope>
    <source>
        <strain evidence="1">IN212</strain>
    </source>
</reference>
<name>A0A9N8Z3S0_9GLOM</name>
<organism evidence="1 2">
    <name type="scientific">Racocetra fulgida</name>
    <dbReference type="NCBI Taxonomy" id="60492"/>
    <lineage>
        <taxon>Eukaryota</taxon>
        <taxon>Fungi</taxon>
        <taxon>Fungi incertae sedis</taxon>
        <taxon>Mucoromycota</taxon>
        <taxon>Glomeromycotina</taxon>
        <taxon>Glomeromycetes</taxon>
        <taxon>Diversisporales</taxon>
        <taxon>Gigasporaceae</taxon>
        <taxon>Racocetra</taxon>
    </lineage>
</organism>
<gene>
    <name evidence="1" type="ORF">RFULGI_LOCUS1260</name>
</gene>
<dbReference type="AlphaFoldDB" id="A0A9N8Z3S0"/>
<proteinExistence type="predicted"/>